<gene>
    <name evidence="2" type="ORF">HYZ11_03025</name>
</gene>
<dbReference type="EMBL" id="JACPUR010000004">
    <property type="protein sequence ID" value="MBI3126558.1"/>
    <property type="molecule type" value="Genomic_DNA"/>
</dbReference>
<dbReference type="Pfam" id="PF01037">
    <property type="entry name" value="AsnC_trans_reg"/>
    <property type="match status" value="1"/>
</dbReference>
<organism evidence="2 3">
    <name type="scientific">Tectimicrobiota bacterium</name>
    <dbReference type="NCBI Taxonomy" id="2528274"/>
    <lineage>
        <taxon>Bacteria</taxon>
        <taxon>Pseudomonadati</taxon>
        <taxon>Nitrospinota/Tectimicrobiota group</taxon>
        <taxon>Candidatus Tectimicrobiota</taxon>
    </lineage>
</organism>
<dbReference type="Proteomes" id="UP000782312">
    <property type="component" value="Unassembled WGS sequence"/>
</dbReference>
<dbReference type="AlphaFoldDB" id="A0A932HY52"/>
<proteinExistence type="predicted"/>
<evidence type="ECO:0000259" key="1">
    <source>
        <dbReference type="Pfam" id="PF01037"/>
    </source>
</evidence>
<sequence>MRAAFALIEVEPGRAEAVADSLIEIEPVHEVYSISGEYDILAKLVVESMDDVPGIITGRIQRIPGLRRSHTLLAFSAFK</sequence>
<name>A0A932HY52_UNCTE</name>
<evidence type="ECO:0000313" key="3">
    <source>
        <dbReference type="Proteomes" id="UP000782312"/>
    </source>
</evidence>
<dbReference type="InterPro" id="IPR011008">
    <property type="entry name" value="Dimeric_a/b-barrel"/>
</dbReference>
<reference evidence="2" key="1">
    <citation type="submission" date="2020-07" db="EMBL/GenBank/DDBJ databases">
        <title>Huge and variable diversity of episymbiotic CPR bacteria and DPANN archaea in groundwater ecosystems.</title>
        <authorList>
            <person name="He C.Y."/>
            <person name="Keren R."/>
            <person name="Whittaker M."/>
            <person name="Farag I.F."/>
            <person name="Doudna J."/>
            <person name="Cate J.H.D."/>
            <person name="Banfield J.F."/>
        </authorList>
    </citation>
    <scope>NUCLEOTIDE SEQUENCE</scope>
    <source>
        <strain evidence="2">NC_groundwater_763_Ag_S-0.2um_68_21</strain>
    </source>
</reference>
<comment type="caution">
    <text evidence="2">The sequence shown here is derived from an EMBL/GenBank/DDBJ whole genome shotgun (WGS) entry which is preliminary data.</text>
</comment>
<accession>A0A932HY52</accession>
<dbReference type="InterPro" id="IPR019887">
    <property type="entry name" value="Tscrpt_reg_AsnC/Lrp_C"/>
</dbReference>
<protein>
    <submittedName>
        <fullName evidence="2">Lrp/AsnC ligand binding domain-containing protein</fullName>
    </submittedName>
</protein>
<feature type="domain" description="Transcription regulator AsnC/Lrp ligand binding" evidence="1">
    <location>
        <begin position="7"/>
        <end position="76"/>
    </location>
</feature>
<evidence type="ECO:0000313" key="2">
    <source>
        <dbReference type="EMBL" id="MBI3126558.1"/>
    </source>
</evidence>
<dbReference type="SUPFAM" id="SSF54909">
    <property type="entry name" value="Dimeric alpha+beta barrel"/>
    <property type="match status" value="1"/>
</dbReference>
<dbReference type="Gene3D" id="3.30.70.920">
    <property type="match status" value="1"/>
</dbReference>